<dbReference type="GO" id="GO:0000976">
    <property type="term" value="F:transcription cis-regulatory region binding"/>
    <property type="evidence" value="ECO:0007669"/>
    <property type="project" value="TreeGrafter"/>
</dbReference>
<dbReference type="InterPro" id="IPR020603">
    <property type="entry name" value="MraZ_dom"/>
</dbReference>
<dbReference type="SUPFAM" id="SSF89447">
    <property type="entry name" value="AbrB/MazE/MraZ-like"/>
    <property type="match status" value="1"/>
</dbReference>
<dbReference type="InterPro" id="IPR037914">
    <property type="entry name" value="SpoVT-AbrB_sf"/>
</dbReference>
<evidence type="ECO:0000256" key="4">
    <source>
        <dbReference type="ARBA" id="ARBA00023015"/>
    </source>
</evidence>
<keyword evidence="2 7" id="KW-0963">Cytoplasm</keyword>
<sequence length="154" mass="17503">MTQSGSRHERRIKVFLGEYQHIMDSKGRVVIPSKFRKELQQGCVVTKGQDNCLQILTKKNWTSLSKEMVELPVTEKSSRQLRRAIFSGAVDSKLDSAGRIPIPENLREYSQIDINGEVTVTGIGNVIEIWSSKMWKKIQDDADHEFANINEVKG</sequence>
<dbReference type="GO" id="GO:0003700">
    <property type="term" value="F:DNA-binding transcription factor activity"/>
    <property type="evidence" value="ECO:0007669"/>
    <property type="project" value="UniProtKB-UniRule"/>
</dbReference>
<dbReference type="GO" id="GO:0009295">
    <property type="term" value="C:nucleoid"/>
    <property type="evidence" value="ECO:0007669"/>
    <property type="project" value="UniProtKB-SubCell"/>
</dbReference>
<evidence type="ECO:0000256" key="1">
    <source>
        <dbReference type="ARBA" id="ARBA00013860"/>
    </source>
</evidence>
<comment type="subcellular location">
    <subcellularLocation>
        <location evidence="7">Cytoplasm</location>
        <location evidence="7">Nucleoid</location>
    </subcellularLocation>
</comment>
<keyword evidence="6 7" id="KW-0804">Transcription</keyword>
<dbReference type="Pfam" id="PF02381">
    <property type="entry name" value="MraZ"/>
    <property type="match status" value="2"/>
</dbReference>
<dbReference type="GO" id="GO:0005737">
    <property type="term" value="C:cytoplasm"/>
    <property type="evidence" value="ECO:0007669"/>
    <property type="project" value="UniProtKB-UniRule"/>
</dbReference>
<evidence type="ECO:0000256" key="5">
    <source>
        <dbReference type="ARBA" id="ARBA00023125"/>
    </source>
</evidence>
<comment type="subunit">
    <text evidence="7">Forms oligomers.</text>
</comment>
<evidence type="ECO:0000256" key="3">
    <source>
        <dbReference type="ARBA" id="ARBA00022737"/>
    </source>
</evidence>
<keyword evidence="4 7" id="KW-0805">Transcription regulation</keyword>
<proteinExistence type="inferred from homology"/>
<dbReference type="GO" id="GO:2000143">
    <property type="term" value="P:negative regulation of DNA-templated transcription initiation"/>
    <property type="evidence" value="ECO:0007669"/>
    <property type="project" value="TreeGrafter"/>
</dbReference>
<dbReference type="InterPro" id="IPR003444">
    <property type="entry name" value="MraZ"/>
</dbReference>
<feature type="domain" description="SpoVT-AbrB" evidence="8">
    <location>
        <begin position="18"/>
        <end position="60"/>
    </location>
</feature>
<dbReference type="CDD" id="cd16320">
    <property type="entry name" value="MraZ_N"/>
    <property type="match status" value="1"/>
</dbReference>
<evidence type="ECO:0000256" key="2">
    <source>
        <dbReference type="ARBA" id="ARBA00022490"/>
    </source>
</evidence>
<dbReference type="CDD" id="cd16321">
    <property type="entry name" value="MraZ_C"/>
    <property type="match status" value="1"/>
</dbReference>
<evidence type="ECO:0000256" key="7">
    <source>
        <dbReference type="HAMAP-Rule" id="MF_01008"/>
    </source>
</evidence>
<dbReference type="NCBIfam" id="TIGR00242">
    <property type="entry name" value="division/cell wall cluster transcriptional repressor MraZ"/>
    <property type="match status" value="1"/>
</dbReference>
<name>S5DPZ1_9ACTN</name>
<evidence type="ECO:0000256" key="6">
    <source>
        <dbReference type="ARBA" id="ARBA00023163"/>
    </source>
</evidence>
<feature type="domain" description="SpoVT-AbrB" evidence="8">
    <location>
        <begin position="89"/>
        <end position="134"/>
    </location>
</feature>
<accession>S5DPZ1</accession>
<dbReference type="PANTHER" id="PTHR34701">
    <property type="entry name" value="TRANSCRIPTIONAL REGULATOR MRAZ"/>
    <property type="match status" value="1"/>
</dbReference>
<dbReference type="PROSITE" id="PS51740">
    <property type="entry name" value="SPOVT_ABRB"/>
    <property type="match status" value="2"/>
</dbReference>
<comment type="similarity">
    <text evidence="7">Belongs to the MraZ family.</text>
</comment>
<protein>
    <recommendedName>
        <fullName evidence="1 7">Transcriptional regulator MraZ</fullName>
    </recommendedName>
</protein>
<dbReference type="InterPro" id="IPR007159">
    <property type="entry name" value="SpoVT-AbrB_dom"/>
</dbReference>
<dbReference type="InterPro" id="IPR035642">
    <property type="entry name" value="MraZ_N"/>
</dbReference>
<dbReference type="AlphaFoldDB" id="S5DPZ1"/>
<dbReference type="InterPro" id="IPR035644">
    <property type="entry name" value="MraZ_C"/>
</dbReference>
<organism evidence="9">
    <name type="scientific">Candidatus Actinomarina minuta</name>
    <dbReference type="NCBI Taxonomy" id="1389454"/>
    <lineage>
        <taxon>Bacteria</taxon>
        <taxon>Bacillati</taxon>
        <taxon>Actinomycetota</taxon>
        <taxon>Actinomycetes</taxon>
        <taxon>Candidatus Actinomarinidae</taxon>
        <taxon>Candidatus Actinomarinales</taxon>
        <taxon>Candidatus Actinomarineae</taxon>
        <taxon>Candidatus Actinomarinaceae</taxon>
        <taxon>Candidatus Actinomarina</taxon>
    </lineage>
</organism>
<keyword evidence="3" id="KW-0677">Repeat</keyword>
<evidence type="ECO:0000259" key="8">
    <source>
        <dbReference type="PROSITE" id="PS51740"/>
    </source>
</evidence>
<reference evidence="9" key="1">
    <citation type="journal article" date="2013" name="Sci. Rep.">
        <title>Metagenomics uncovers a new group of low GC and ultra-small marine Actinobacteria.</title>
        <authorList>
            <person name="Ghai R."/>
            <person name="Mizuno C.M."/>
            <person name="Picazo A."/>
            <person name="Camacho A."/>
            <person name="Rodriguez-Valera F."/>
        </authorList>
    </citation>
    <scope>NUCLEOTIDE SEQUENCE</scope>
</reference>
<dbReference type="HAMAP" id="MF_01008">
    <property type="entry name" value="MraZ"/>
    <property type="match status" value="1"/>
</dbReference>
<dbReference type="PANTHER" id="PTHR34701:SF1">
    <property type="entry name" value="TRANSCRIPTIONAL REGULATOR MRAZ"/>
    <property type="match status" value="1"/>
</dbReference>
<gene>
    <name evidence="7" type="primary">mraZ</name>
</gene>
<dbReference type="Gene3D" id="3.40.1550.20">
    <property type="entry name" value="Transcriptional regulator MraZ domain"/>
    <property type="match status" value="1"/>
</dbReference>
<evidence type="ECO:0000313" key="9">
    <source>
        <dbReference type="EMBL" id="AGQ19673.1"/>
    </source>
</evidence>
<dbReference type="InterPro" id="IPR038619">
    <property type="entry name" value="MraZ_sf"/>
</dbReference>
<keyword evidence="5 7" id="KW-0238">DNA-binding</keyword>
<dbReference type="EMBL" id="KC811139">
    <property type="protein sequence ID" value="AGQ19673.1"/>
    <property type="molecule type" value="Genomic_DNA"/>
</dbReference>